<dbReference type="PANTHER" id="PTHR10972">
    <property type="entry name" value="OXYSTEROL-BINDING PROTEIN-RELATED"/>
    <property type="match status" value="1"/>
</dbReference>
<comment type="similarity">
    <text evidence="1 4">Belongs to the OSBP family.</text>
</comment>
<dbReference type="Pfam" id="PF01237">
    <property type="entry name" value="Oxysterol_BP"/>
    <property type="match status" value="1"/>
</dbReference>
<protein>
    <recommendedName>
        <fullName evidence="5">Oxysterol-binding protein</fullName>
    </recommendedName>
</protein>
<evidence type="ECO:0000256" key="6">
    <source>
        <dbReference type="SAM" id="MobiDB-lite"/>
    </source>
</evidence>
<evidence type="ECO:0000256" key="3">
    <source>
        <dbReference type="ARBA" id="ARBA00023121"/>
    </source>
</evidence>
<evidence type="ECO:0000256" key="2">
    <source>
        <dbReference type="ARBA" id="ARBA00022553"/>
    </source>
</evidence>
<keyword evidence="5" id="KW-0445">Lipid transport</keyword>
<keyword evidence="2" id="KW-0597">Phosphoprotein</keyword>
<dbReference type="GO" id="GO:0005829">
    <property type="term" value="C:cytosol"/>
    <property type="evidence" value="ECO:0007669"/>
    <property type="project" value="TreeGrafter"/>
</dbReference>
<dbReference type="GO" id="GO:0097038">
    <property type="term" value="C:perinuclear endoplasmic reticulum"/>
    <property type="evidence" value="ECO:0007669"/>
    <property type="project" value="TreeGrafter"/>
</dbReference>
<dbReference type="SUPFAM" id="SSF144000">
    <property type="entry name" value="Oxysterol-binding protein-like"/>
    <property type="match status" value="1"/>
</dbReference>
<dbReference type="Proteomes" id="UP000887561">
    <property type="component" value="Unplaced"/>
</dbReference>
<dbReference type="GO" id="GO:0006869">
    <property type="term" value="P:lipid transport"/>
    <property type="evidence" value="ECO:0007669"/>
    <property type="project" value="UniProtKB-KW"/>
</dbReference>
<feature type="region of interest" description="Disordered" evidence="6">
    <location>
        <begin position="1"/>
        <end position="20"/>
    </location>
</feature>
<keyword evidence="5" id="KW-0813">Transport</keyword>
<dbReference type="AlphaFoldDB" id="A0A915N5Q1"/>
<sequence length="424" mass="48036">MLNNNKEQQKQRRKTIPLRPENANPNYLTLIKGFVGKELSKMALPVEFNEPLSMLQRQTEELEYSYLLDLATKEKDLFRQMSLICVFVISGYSTISLRTTKPFNPLIGETFECDRREDKGWRSIAEQISHHPPGSALFVESNSWTLQQSYILESKLKGTNICLKPCGQTLIKFKDGNTFSYGKLSTSTSLDSIMNNGNSKKNGNSLNENKVEIIGQLIITGSKAKAVLTFFGDCKKSEQYSKNYVTGKVFDNENIERYQIEAQWDKWAKILKIGEKSEFEEIVWNSAELPPNSNKMHNFTQFAIELNEEEMGIAPTDSRRRPDQRLCELGEFGAANRLKKCLEQAQRERIKEKGKDFYLTVFKQTLSLYEKMACECDCCKNNVCCPSGGDCCKDGCKNCKCANCNCSKDCGATCGANQQSCCAK</sequence>
<name>A0A915N5Q1_MELJA</name>
<proteinExistence type="inferred from homology"/>
<keyword evidence="7" id="KW-1185">Reference proteome</keyword>
<evidence type="ECO:0000256" key="1">
    <source>
        <dbReference type="ARBA" id="ARBA00008842"/>
    </source>
</evidence>
<dbReference type="GO" id="GO:0032934">
    <property type="term" value="F:sterol binding"/>
    <property type="evidence" value="ECO:0007669"/>
    <property type="project" value="TreeGrafter"/>
</dbReference>
<dbReference type="WBParaSite" id="scaffold709_cov247.g1640">
    <property type="protein sequence ID" value="scaffold709_cov247.g1640"/>
    <property type="gene ID" value="scaffold709_cov247.g1640"/>
</dbReference>
<dbReference type="InterPro" id="IPR037239">
    <property type="entry name" value="OSBP_sf"/>
</dbReference>
<dbReference type="PANTHER" id="PTHR10972:SF205">
    <property type="entry name" value="OXYSTEROL-BINDING PROTEIN 1"/>
    <property type="match status" value="1"/>
</dbReference>
<evidence type="ECO:0000256" key="5">
    <source>
        <dbReference type="RuleBase" id="RU003845"/>
    </source>
</evidence>
<dbReference type="Gene3D" id="2.40.160.120">
    <property type="match status" value="1"/>
</dbReference>
<dbReference type="GO" id="GO:0005886">
    <property type="term" value="C:plasma membrane"/>
    <property type="evidence" value="ECO:0007669"/>
    <property type="project" value="TreeGrafter"/>
</dbReference>
<dbReference type="InterPro" id="IPR000648">
    <property type="entry name" value="Oxysterol-bd"/>
</dbReference>
<organism evidence="7 8">
    <name type="scientific">Meloidogyne javanica</name>
    <name type="common">Root-knot nematode worm</name>
    <dbReference type="NCBI Taxonomy" id="6303"/>
    <lineage>
        <taxon>Eukaryota</taxon>
        <taxon>Metazoa</taxon>
        <taxon>Ecdysozoa</taxon>
        <taxon>Nematoda</taxon>
        <taxon>Chromadorea</taxon>
        <taxon>Rhabditida</taxon>
        <taxon>Tylenchina</taxon>
        <taxon>Tylenchomorpha</taxon>
        <taxon>Tylenchoidea</taxon>
        <taxon>Meloidogynidae</taxon>
        <taxon>Meloidogyninae</taxon>
        <taxon>Meloidogyne</taxon>
        <taxon>Meloidogyne incognita group</taxon>
    </lineage>
</organism>
<dbReference type="PROSITE" id="PS01013">
    <property type="entry name" value="OSBP"/>
    <property type="match status" value="1"/>
</dbReference>
<evidence type="ECO:0000256" key="4">
    <source>
        <dbReference type="RuleBase" id="RU003844"/>
    </source>
</evidence>
<keyword evidence="3" id="KW-0446">Lipid-binding</keyword>
<evidence type="ECO:0000313" key="7">
    <source>
        <dbReference type="Proteomes" id="UP000887561"/>
    </source>
</evidence>
<accession>A0A915N5Q1</accession>
<reference evidence="8" key="1">
    <citation type="submission" date="2022-11" db="UniProtKB">
        <authorList>
            <consortium name="WormBaseParasite"/>
        </authorList>
    </citation>
    <scope>IDENTIFICATION</scope>
</reference>
<dbReference type="InterPro" id="IPR018494">
    <property type="entry name" value="Oxysterol-bd_CS"/>
</dbReference>
<evidence type="ECO:0000313" key="8">
    <source>
        <dbReference type="WBParaSite" id="scaffold709_cov247.g1640"/>
    </source>
</evidence>